<evidence type="ECO:0000313" key="1">
    <source>
        <dbReference type="EMBL" id="GIY16969.1"/>
    </source>
</evidence>
<dbReference type="Proteomes" id="UP001054945">
    <property type="component" value="Unassembled WGS sequence"/>
</dbReference>
<evidence type="ECO:0000313" key="2">
    <source>
        <dbReference type="Proteomes" id="UP001054945"/>
    </source>
</evidence>
<gene>
    <name evidence="1" type="ORF">CEXT_564521</name>
</gene>
<keyword evidence="2" id="KW-1185">Reference proteome</keyword>
<sequence>MSNSFTTRAYVHLRAKNVQMLSVLEYWFEEAEPILTVTDDEDNKKEQIGQKRTNTVEDITMVKIVPFPRRWIPPGRWITINGLLSNALQKIIEAAILDL</sequence>
<accession>A0AAV4R5P5</accession>
<dbReference type="EMBL" id="BPLR01007445">
    <property type="protein sequence ID" value="GIY16969.1"/>
    <property type="molecule type" value="Genomic_DNA"/>
</dbReference>
<protein>
    <submittedName>
        <fullName evidence="1">Uncharacterized protein</fullName>
    </submittedName>
</protein>
<comment type="caution">
    <text evidence="1">The sequence shown here is derived from an EMBL/GenBank/DDBJ whole genome shotgun (WGS) entry which is preliminary data.</text>
</comment>
<dbReference type="AlphaFoldDB" id="A0AAV4R5P5"/>
<name>A0AAV4R5P5_CAEEX</name>
<proteinExistence type="predicted"/>
<organism evidence="1 2">
    <name type="scientific">Caerostris extrusa</name>
    <name type="common">Bark spider</name>
    <name type="synonym">Caerostris bankana</name>
    <dbReference type="NCBI Taxonomy" id="172846"/>
    <lineage>
        <taxon>Eukaryota</taxon>
        <taxon>Metazoa</taxon>
        <taxon>Ecdysozoa</taxon>
        <taxon>Arthropoda</taxon>
        <taxon>Chelicerata</taxon>
        <taxon>Arachnida</taxon>
        <taxon>Araneae</taxon>
        <taxon>Araneomorphae</taxon>
        <taxon>Entelegynae</taxon>
        <taxon>Araneoidea</taxon>
        <taxon>Araneidae</taxon>
        <taxon>Caerostris</taxon>
    </lineage>
</organism>
<reference evidence="1 2" key="1">
    <citation type="submission" date="2021-06" db="EMBL/GenBank/DDBJ databases">
        <title>Caerostris extrusa draft genome.</title>
        <authorList>
            <person name="Kono N."/>
            <person name="Arakawa K."/>
        </authorList>
    </citation>
    <scope>NUCLEOTIDE SEQUENCE [LARGE SCALE GENOMIC DNA]</scope>
</reference>